<reference evidence="10 11" key="2">
    <citation type="journal article" date="2023" name="Commun. Biol.">
        <title>Reorganization of the ancestral sex-determining regions during the evolution of trioecy in Pleodorina starrii.</title>
        <authorList>
            <person name="Takahashi K."/>
            <person name="Suzuki S."/>
            <person name="Kawai-Toyooka H."/>
            <person name="Yamamoto K."/>
            <person name="Hamaji T."/>
            <person name="Ootsuki R."/>
            <person name="Yamaguchi H."/>
            <person name="Kawachi M."/>
            <person name="Higashiyama T."/>
            <person name="Nozaki H."/>
        </authorList>
    </citation>
    <scope>NUCLEOTIDE SEQUENCE [LARGE SCALE GENOMIC DNA]</scope>
    <source>
        <strain evidence="10 11">NIES-4479</strain>
    </source>
</reference>
<feature type="transmembrane region" description="Helical" evidence="7">
    <location>
        <begin position="312"/>
        <end position="333"/>
    </location>
</feature>
<evidence type="ECO:0000259" key="8">
    <source>
        <dbReference type="PROSITE" id="PS50928"/>
    </source>
</evidence>
<keyword evidence="4 7" id="KW-0812">Transmembrane</keyword>
<dbReference type="EMBL" id="BRXU01000058">
    <property type="protein sequence ID" value="GLC62187.1"/>
    <property type="molecule type" value="Genomic_DNA"/>
</dbReference>
<dbReference type="Proteomes" id="UP001165080">
    <property type="component" value="Unassembled WGS sequence"/>
</dbReference>
<feature type="transmembrane region" description="Helical" evidence="7">
    <location>
        <begin position="403"/>
        <end position="421"/>
    </location>
</feature>
<comment type="caution">
    <text evidence="10">The sequence shown here is derived from an EMBL/GenBank/DDBJ whole genome shotgun (WGS) entry which is preliminary data.</text>
</comment>
<keyword evidence="6 7" id="KW-0472">Membrane</keyword>
<feature type="transmembrane region" description="Helical" evidence="7">
    <location>
        <begin position="270"/>
        <end position="292"/>
    </location>
</feature>
<sequence length="574" mass="64438">MTALPDTPPPRRRSRRQLTPWLFLAPGLLMFSVYVIIPIFQSVWVSFHDWDGLGPMTWVGLANYDELWWDEAFYTSLKNNVIWLALYLLAVPLGLMIALFLNQTIRGIRIYKSLFFFPFVISQVVVGLIFSWFYAPGFGLLYALIEWATGTGVAILADERFVTYGIIAAGLWPQIAYCMILYLTGLNAVAPDQIEAARLDGAKGWRMLWHVVLPQLRPATFIAVVVTVIGALRSFDLVSIMTSGGPFGSSRVLSYYMYEQALSEYGYRMGYGAAIAVVLFAIMMIFISGFIWKMWRDEKGTMSPAAQRTYKIVLPIMLVLWLLPLLGVAMTSVRPSGDLAAGNYFGIPSRFAWENYADVFRNSPLAQYLWNSFRITIPVMIGAVGLSCLTGFALAVYKFRLSLVVFFMFVAGNFVPFQILMVPVRDLTVDMGLYNTITGLALFHIAFQTGFCTLFMRNFIKALPRELIEAARVEGVTEWQIFWHIVLPLVRPAIAALSVLVFTFIWNDYFWAMVLTTGADTQPVTAGLNSLNGQWIAAWHLVSAGSILAALPPVLMFFLMQRHFIAGLTLGAVK</sequence>
<evidence type="ECO:0000256" key="4">
    <source>
        <dbReference type="ARBA" id="ARBA00022692"/>
    </source>
</evidence>
<reference evidence="10" key="1">
    <citation type="submission" date="2022-08" db="EMBL/GenBank/DDBJ databases">
        <authorList>
            <person name="Takahashi K."/>
            <person name="Suzuki S."/>
            <person name="Kawachi M."/>
            <person name="Higashiyama T."/>
            <person name="Nozaki H."/>
        </authorList>
    </citation>
    <scope>NUCLEOTIDE SEQUENCE</scope>
    <source>
        <strain evidence="10">NIES-4479</strain>
    </source>
</reference>
<dbReference type="PANTHER" id="PTHR30193:SF37">
    <property type="entry name" value="INNER MEMBRANE ABC TRANSPORTER PERMEASE PROTEIN YCJO"/>
    <property type="match status" value="1"/>
</dbReference>
<dbReference type="CDD" id="cd06261">
    <property type="entry name" value="TM_PBP2"/>
    <property type="match status" value="2"/>
</dbReference>
<dbReference type="InterPro" id="IPR035906">
    <property type="entry name" value="MetI-like_sf"/>
</dbReference>
<dbReference type="SUPFAM" id="SSF161098">
    <property type="entry name" value="MetI-like"/>
    <property type="match status" value="2"/>
</dbReference>
<dbReference type="AlphaFoldDB" id="A0A9W6FA85"/>
<evidence type="ECO:0000313" key="10">
    <source>
        <dbReference type="EMBL" id="GLC62187.1"/>
    </source>
</evidence>
<feature type="transmembrane region" description="Helical" evidence="7">
    <location>
        <begin position="537"/>
        <end position="559"/>
    </location>
</feature>
<feature type="transmembrane region" description="Helical" evidence="7">
    <location>
        <begin position="441"/>
        <end position="460"/>
    </location>
</feature>
<proteinExistence type="predicted"/>
<feature type="transmembrane region" description="Helical" evidence="7">
    <location>
        <begin position="21"/>
        <end position="47"/>
    </location>
</feature>
<dbReference type="EMBL" id="BRXU01000058">
    <property type="protein sequence ID" value="GLC62071.1"/>
    <property type="molecule type" value="Genomic_DNA"/>
</dbReference>
<feature type="transmembrane region" description="Helical" evidence="7">
    <location>
        <begin position="114"/>
        <end position="134"/>
    </location>
</feature>
<dbReference type="PROSITE" id="PS50928">
    <property type="entry name" value="ABC_TM1"/>
    <property type="match status" value="2"/>
</dbReference>
<dbReference type="PANTHER" id="PTHR30193">
    <property type="entry name" value="ABC TRANSPORTER PERMEASE PROTEIN"/>
    <property type="match status" value="1"/>
</dbReference>
<comment type="subcellular location">
    <subcellularLocation>
        <location evidence="1">Cell membrane</location>
        <topology evidence="1">Multi-pass membrane protein</topology>
    </subcellularLocation>
</comment>
<evidence type="ECO:0000256" key="1">
    <source>
        <dbReference type="ARBA" id="ARBA00004651"/>
    </source>
</evidence>
<feature type="transmembrane region" description="Helical" evidence="7">
    <location>
        <begin position="375"/>
        <end position="396"/>
    </location>
</feature>
<dbReference type="InterPro" id="IPR000515">
    <property type="entry name" value="MetI-like"/>
</dbReference>
<evidence type="ECO:0000256" key="2">
    <source>
        <dbReference type="ARBA" id="ARBA00022448"/>
    </source>
</evidence>
<keyword evidence="2" id="KW-0813">Transport</keyword>
<dbReference type="SUPFAM" id="SSF160964">
    <property type="entry name" value="MalF N-terminal region-like"/>
    <property type="match status" value="1"/>
</dbReference>
<dbReference type="Gene3D" id="1.10.3720.10">
    <property type="entry name" value="MetI-like"/>
    <property type="match status" value="2"/>
</dbReference>
<feature type="domain" description="ABC transmembrane type-1" evidence="8">
    <location>
        <begin position="369"/>
        <end position="560"/>
    </location>
</feature>
<evidence type="ECO:0000256" key="6">
    <source>
        <dbReference type="ARBA" id="ARBA00023136"/>
    </source>
</evidence>
<dbReference type="GO" id="GO:0055085">
    <property type="term" value="P:transmembrane transport"/>
    <property type="evidence" value="ECO:0007669"/>
    <property type="project" value="InterPro"/>
</dbReference>
<keyword evidence="11" id="KW-1185">Reference proteome</keyword>
<evidence type="ECO:0000256" key="7">
    <source>
        <dbReference type="SAM" id="Phobius"/>
    </source>
</evidence>
<accession>A0A9W6FA85</accession>
<evidence type="ECO:0000313" key="9">
    <source>
        <dbReference type="EMBL" id="GLC62071.1"/>
    </source>
</evidence>
<feature type="transmembrane region" description="Helical" evidence="7">
    <location>
        <begin position="81"/>
        <end position="102"/>
    </location>
</feature>
<dbReference type="GO" id="GO:0005886">
    <property type="term" value="C:plasma membrane"/>
    <property type="evidence" value="ECO:0007669"/>
    <property type="project" value="UniProtKB-SubCell"/>
</dbReference>
<protein>
    <recommendedName>
        <fullName evidence="8">ABC transmembrane type-1 domain-containing protein</fullName>
    </recommendedName>
</protein>
<feature type="transmembrane region" description="Helical" evidence="7">
    <location>
        <begin position="207"/>
        <end position="230"/>
    </location>
</feature>
<evidence type="ECO:0000313" key="11">
    <source>
        <dbReference type="Proteomes" id="UP001165080"/>
    </source>
</evidence>
<evidence type="ECO:0000256" key="5">
    <source>
        <dbReference type="ARBA" id="ARBA00022989"/>
    </source>
</evidence>
<keyword evidence="5 7" id="KW-1133">Transmembrane helix</keyword>
<evidence type="ECO:0000256" key="3">
    <source>
        <dbReference type="ARBA" id="ARBA00022475"/>
    </source>
</evidence>
<organism evidence="10 11">
    <name type="scientific">Pleodorina starrii</name>
    <dbReference type="NCBI Taxonomy" id="330485"/>
    <lineage>
        <taxon>Eukaryota</taxon>
        <taxon>Viridiplantae</taxon>
        <taxon>Chlorophyta</taxon>
        <taxon>core chlorophytes</taxon>
        <taxon>Chlorophyceae</taxon>
        <taxon>CS clade</taxon>
        <taxon>Chlamydomonadales</taxon>
        <taxon>Volvocaceae</taxon>
        <taxon>Pleodorina</taxon>
    </lineage>
</organism>
<name>A0A9W6FA85_9CHLO</name>
<dbReference type="Pfam" id="PF00528">
    <property type="entry name" value="BPD_transp_1"/>
    <property type="match status" value="2"/>
</dbReference>
<gene>
    <name evidence="10" type="primary">PLESTB003195</name>
    <name evidence="9" type="synonym">PLESTB003071</name>
    <name evidence="9" type="ORF">PLESTB_001837400</name>
    <name evidence="10" type="ORF">PLESTB_001849800</name>
</gene>
<feature type="domain" description="ABC transmembrane type-1" evidence="8">
    <location>
        <begin position="76"/>
        <end position="292"/>
    </location>
</feature>
<dbReference type="InterPro" id="IPR051393">
    <property type="entry name" value="ABC_transporter_permease"/>
</dbReference>
<keyword evidence="3" id="KW-1003">Cell membrane</keyword>
<feature type="transmembrane region" description="Helical" evidence="7">
    <location>
        <begin position="481"/>
        <end position="506"/>
    </location>
</feature>
<feature type="transmembrane region" description="Helical" evidence="7">
    <location>
        <begin position="164"/>
        <end position="183"/>
    </location>
</feature>